<dbReference type="GO" id="GO:0005886">
    <property type="term" value="C:plasma membrane"/>
    <property type="evidence" value="ECO:0007669"/>
    <property type="project" value="UniProtKB-SubCell"/>
</dbReference>
<dbReference type="InterPro" id="IPR018383">
    <property type="entry name" value="UPF0324_pro"/>
</dbReference>
<dbReference type="EMBL" id="CP021112">
    <property type="protein sequence ID" value="ARP98292.1"/>
    <property type="molecule type" value="Genomic_DNA"/>
</dbReference>
<evidence type="ECO:0000256" key="5">
    <source>
        <dbReference type="ARBA" id="ARBA00022989"/>
    </source>
</evidence>
<keyword evidence="8" id="KW-1185">Reference proteome</keyword>
<keyword evidence="4" id="KW-0812">Transmembrane</keyword>
<proteinExistence type="inferred from homology"/>
<evidence type="ECO:0000256" key="3">
    <source>
        <dbReference type="ARBA" id="ARBA00022475"/>
    </source>
</evidence>
<comment type="similarity">
    <text evidence="2">Belongs to the UPF0324 family.</text>
</comment>
<dbReference type="PANTHER" id="PTHR30106:SF2">
    <property type="entry name" value="UPF0324 INNER MEMBRANE PROTEIN YEIH"/>
    <property type="match status" value="1"/>
</dbReference>
<name>A0A1W6ZLU8_9HYPH</name>
<evidence type="ECO:0000256" key="1">
    <source>
        <dbReference type="ARBA" id="ARBA00004651"/>
    </source>
</evidence>
<dbReference type="Proteomes" id="UP000194137">
    <property type="component" value="Chromosome"/>
</dbReference>
<dbReference type="STRING" id="1235591.CAK95_03710"/>
<evidence type="ECO:0000313" key="7">
    <source>
        <dbReference type="EMBL" id="ARP98292.1"/>
    </source>
</evidence>
<evidence type="ECO:0000256" key="2">
    <source>
        <dbReference type="ARBA" id="ARBA00007977"/>
    </source>
</evidence>
<sequence length="352" mass="36132">MSDFVERPKALVRRPVAAIVAIYEAARRILPGVCIAVLVAMSAMLVNEHQGGPVMLMALLMGMAVGFLRDDPRLQTGLVFAGSSVLRFGVALLGARITVQYLADLGWVALLVVISGVVLSIATGIGLARFFGRSSWFGILTGGAVGICGASAAAALSAVLPQHEKSDADTAMTIIGVTALSTIAMVAYPILSTAVGLDDRATGFFLGVTIHDVAQVVGAGYSISDQAGNLAVVVKLFRVLMLVPVILIVTVSARLAVRQTKSARLGLPGFVVGFALLVAAGSLGLIPAEIGFALSSVSRWCLIIAIAAIGINTSIGEIRRLGYRPAVILGGATTAIGVFGLVAAILLFAPGT</sequence>
<dbReference type="AlphaFoldDB" id="A0A1W6ZLU8"/>
<reference evidence="7 8" key="1">
    <citation type="submission" date="2017-05" db="EMBL/GenBank/DDBJ databases">
        <title>Full genome sequence of Pseudorhodoplanes sinuspersici.</title>
        <authorList>
            <person name="Dastgheib S.M.M."/>
            <person name="Shavandi M."/>
            <person name="Tirandaz H."/>
        </authorList>
    </citation>
    <scope>NUCLEOTIDE SEQUENCE [LARGE SCALE GENOMIC DNA]</scope>
    <source>
        <strain evidence="7 8">RIPI110</strain>
    </source>
</reference>
<dbReference type="RefSeq" id="WP_086086682.1">
    <property type="nucleotide sequence ID" value="NZ_CP021112.1"/>
</dbReference>
<dbReference type="KEGG" id="psin:CAK95_03710"/>
<keyword evidence="6" id="KW-0472">Membrane</keyword>
<evidence type="ECO:0000256" key="6">
    <source>
        <dbReference type="ARBA" id="ARBA00023136"/>
    </source>
</evidence>
<keyword evidence="3" id="KW-1003">Cell membrane</keyword>
<dbReference type="PANTHER" id="PTHR30106">
    <property type="entry name" value="INNER MEMBRANE PROTEIN YEIH-RELATED"/>
    <property type="match status" value="1"/>
</dbReference>
<organism evidence="7 8">
    <name type="scientific">Pseudorhodoplanes sinuspersici</name>
    <dbReference type="NCBI Taxonomy" id="1235591"/>
    <lineage>
        <taxon>Bacteria</taxon>
        <taxon>Pseudomonadati</taxon>
        <taxon>Pseudomonadota</taxon>
        <taxon>Alphaproteobacteria</taxon>
        <taxon>Hyphomicrobiales</taxon>
        <taxon>Pseudorhodoplanes</taxon>
    </lineage>
</organism>
<evidence type="ECO:0000313" key="8">
    <source>
        <dbReference type="Proteomes" id="UP000194137"/>
    </source>
</evidence>
<accession>A0A1W6ZLU8</accession>
<evidence type="ECO:0000256" key="4">
    <source>
        <dbReference type="ARBA" id="ARBA00022692"/>
    </source>
</evidence>
<keyword evidence="5" id="KW-1133">Transmembrane helix</keyword>
<protein>
    <submittedName>
        <fullName evidence="7">Uncharacterized protein</fullName>
    </submittedName>
</protein>
<dbReference type="Pfam" id="PF03601">
    <property type="entry name" value="Cons_hypoth698"/>
    <property type="match status" value="1"/>
</dbReference>
<dbReference type="OrthoDB" id="5393513at2"/>
<gene>
    <name evidence="7" type="ORF">CAK95_03710</name>
</gene>
<comment type="subcellular location">
    <subcellularLocation>
        <location evidence="1">Cell membrane</location>
        <topology evidence="1">Multi-pass membrane protein</topology>
    </subcellularLocation>
</comment>